<dbReference type="EMBL" id="CP063407">
    <property type="protein sequence ID" value="QSZ32810.1"/>
    <property type="molecule type" value="Genomic_DNA"/>
</dbReference>
<dbReference type="Proteomes" id="UP000672032">
    <property type="component" value="Chromosome 3"/>
</dbReference>
<feature type="compositionally biased region" description="Polar residues" evidence="1">
    <location>
        <begin position="1"/>
        <end position="14"/>
    </location>
</feature>
<accession>A0A8A3PCI2</accession>
<reference evidence="4" key="1">
    <citation type="submission" date="2020-10" db="EMBL/GenBank/DDBJ databases">
        <title>Genome Sequence of Monilinia vaccinii-corymbosi Sheds Light on Mummy Berry Disease Infection of Blueberry and Mating Type.</title>
        <authorList>
            <person name="Yow A.G."/>
            <person name="Zhang Y."/>
            <person name="Bansal K."/>
            <person name="Eacker S.M."/>
            <person name="Sullivan S."/>
            <person name="Liachko I."/>
            <person name="Cubeta M.A."/>
            <person name="Rollins J.A."/>
            <person name="Ashrafi H."/>
        </authorList>
    </citation>
    <scope>NUCLEOTIDE SEQUENCE</scope>
    <source>
        <strain evidence="4">RL-1</strain>
    </source>
</reference>
<dbReference type="CDD" id="cd03193">
    <property type="entry name" value="GST_C_Metaxin"/>
    <property type="match status" value="1"/>
</dbReference>
<proteinExistence type="predicted"/>
<dbReference type="Pfam" id="PF17171">
    <property type="entry name" value="GST_C_6"/>
    <property type="match status" value="1"/>
</dbReference>
<evidence type="ECO:0000313" key="4">
    <source>
        <dbReference type="EMBL" id="QSZ32810.1"/>
    </source>
</evidence>
<feature type="domain" description="Metaxin glutathione S-transferase" evidence="2">
    <location>
        <begin position="275"/>
        <end position="341"/>
    </location>
</feature>
<feature type="domain" description="Thioredoxin-like fold" evidence="3">
    <location>
        <begin position="130"/>
        <end position="223"/>
    </location>
</feature>
<dbReference type="OrthoDB" id="198787at2759"/>
<organism evidence="4 5">
    <name type="scientific">Monilinia vaccinii-corymbosi</name>
    <dbReference type="NCBI Taxonomy" id="61207"/>
    <lineage>
        <taxon>Eukaryota</taxon>
        <taxon>Fungi</taxon>
        <taxon>Dikarya</taxon>
        <taxon>Ascomycota</taxon>
        <taxon>Pezizomycotina</taxon>
        <taxon>Leotiomycetes</taxon>
        <taxon>Helotiales</taxon>
        <taxon>Sclerotiniaceae</taxon>
        <taxon>Monilinia</taxon>
    </lineage>
</organism>
<evidence type="ECO:0000259" key="3">
    <source>
        <dbReference type="Pfam" id="PF17172"/>
    </source>
</evidence>
<dbReference type="SUPFAM" id="SSF47616">
    <property type="entry name" value="GST C-terminal domain-like"/>
    <property type="match status" value="1"/>
</dbReference>
<sequence>MSPPLNESTTTSSRSMKEEKDTSYDPSNLTRQTNAAKAFFSIPRPVKKLFDKVPVLTYPPNTLPQRSPGAKKRSERDARLPSLYIFCREGDEVVDEDGPSFNPACLKWQVCPTAYLEIYIKGDKADKYGQAFLKLAGVDHKTVSSNNHASPTGVLPFLLPAIKSNSSQDDYLPIPSNGLVKYAREQGKRLREPKSRRLEAYQALLDHNIRNAWLHALYLTPTNFRKIATPLYINPASSAPLVRLYTSHQLRSAAESELRKSAEIIDEDMIYREADRAWEALSLLLGEEKWFAGDGPGIFDASVFAYTWLLGDEGLGWEKGDKRLGEGVRKWGNLVSHRERVFRRCWGEEHGVLV</sequence>
<evidence type="ECO:0000313" key="5">
    <source>
        <dbReference type="Proteomes" id="UP000672032"/>
    </source>
</evidence>
<evidence type="ECO:0000259" key="2">
    <source>
        <dbReference type="Pfam" id="PF17171"/>
    </source>
</evidence>
<dbReference type="PANTHER" id="PTHR12289:SF44">
    <property type="entry name" value="OUTER MEMBRANE PROTEIN (SAM35), PUTATIVE (AFU_ORTHOLOGUE AFUA_1G13180)-RELATED"/>
    <property type="match status" value="1"/>
</dbReference>
<keyword evidence="5" id="KW-1185">Reference proteome</keyword>
<dbReference type="AlphaFoldDB" id="A0A8A3PCI2"/>
<evidence type="ECO:0008006" key="6">
    <source>
        <dbReference type="Google" id="ProtNLM"/>
    </source>
</evidence>
<dbReference type="InterPro" id="IPR050931">
    <property type="entry name" value="Mito_Protein_Transport_Metaxin"/>
</dbReference>
<evidence type="ECO:0000256" key="1">
    <source>
        <dbReference type="SAM" id="MobiDB-lite"/>
    </source>
</evidence>
<dbReference type="GO" id="GO:0001401">
    <property type="term" value="C:SAM complex"/>
    <property type="evidence" value="ECO:0007669"/>
    <property type="project" value="TreeGrafter"/>
</dbReference>
<gene>
    <name evidence="4" type="ORF">DSL72_002390</name>
</gene>
<dbReference type="InterPro" id="IPR036282">
    <property type="entry name" value="Glutathione-S-Trfase_C_sf"/>
</dbReference>
<dbReference type="GO" id="GO:0007005">
    <property type="term" value="P:mitochondrion organization"/>
    <property type="evidence" value="ECO:0007669"/>
    <property type="project" value="TreeGrafter"/>
</dbReference>
<dbReference type="Pfam" id="PF17172">
    <property type="entry name" value="GST_N_4"/>
    <property type="match status" value="1"/>
</dbReference>
<dbReference type="InterPro" id="IPR033468">
    <property type="entry name" value="Metaxin_GST"/>
</dbReference>
<protein>
    <recommendedName>
        <fullName evidence="6">Thioredoxin-like fold domain-containing protein</fullName>
    </recommendedName>
</protein>
<name>A0A8A3PCI2_9HELO</name>
<dbReference type="PANTHER" id="PTHR12289">
    <property type="entry name" value="METAXIN RELATED"/>
    <property type="match status" value="1"/>
</dbReference>
<feature type="region of interest" description="Disordered" evidence="1">
    <location>
        <begin position="1"/>
        <end position="30"/>
    </location>
</feature>
<dbReference type="InterPro" id="IPR012336">
    <property type="entry name" value="Thioredoxin-like_fold"/>
</dbReference>